<keyword evidence="1" id="KW-0175">Coiled coil</keyword>
<sequence length="217" mass="25303">MSGTSKGNKQNLVQKLSTQTKDGLKIENQRLCKILNDLKKKYKVTYDVIQQLDQEYEQSKDNMVLRYPQLKQMIRQATTDHVIQQAEAPKIPKHKGVKDLFHSTEGTTQVQQPVASKSSSFLQTCKQFAGKSDDSSYEMKTVTRNLSDMHKKEIEEDNRNKEHMISVYENKFLRAHNRLTKLKQEFIASKEDLPPLRYKKLKEMIKTVTKDEKLKPE</sequence>
<dbReference type="EMBL" id="CACVKT020000347">
    <property type="protein sequence ID" value="CAC5358410.1"/>
    <property type="molecule type" value="Genomic_DNA"/>
</dbReference>
<proteinExistence type="predicted"/>
<name>A0A6J7ZZK3_MYTCO</name>
<organism evidence="2 3">
    <name type="scientific">Mytilus coruscus</name>
    <name type="common">Sea mussel</name>
    <dbReference type="NCBI Taxonomy" id="42192"/>
    <lineage>
        <taxon>Eukaryota</taxon>
        <taxon>Metazoa</taxon>
        <taxon>Spiralia</taxon>
        <taxon>Lophotrochozoa</taxon>
        <taxon>Mollusca</taxon>
        <taxon>Bivalvia</taxon>
        <taxon>Autobranchia</taxon>
        <taxon>Pteriomorphia</taxon>
        <taxon>Mytilida</taxon>
        <taxon>Mytiloidea</taxon>
        <taxon>Mytilidae</taxon>
        <taxon>Mytilinae</taxon>
        <taxon>Mytilus</taxon>
    </lineage>
</organism>
<dbReference type="Proteomes" id="UP000507470">
    <property type="component" value="Unassembled WGS sequence"/>
</dbReference>
<feature type="coiled-coil region" evidence="1">
    <location>
        <begin position="151"/>
        <end position="185"/>
    </location>
</feature>
<protein>
    <submittedName>
        <fullName evidence="2">Uncharacterized protein</fullName>
    </submittedName>
</protein>
<evidence type="ECO:0000256" key="1">
    <source>
        <dbReference type="SAM" id="Coils"/>
    </source>
</evidence>
<evidence type="ECO:0000313" key="2">
    <source>
        <dbReference type="EMBL" id="CAC5358410.1"/>
    </source>
</evidence>
<feature type="coiled-coil region" evidence="1">
    <location>
        <begin position="21"/>
        <end position="55"/>
    </location>
</feature>
<dbReference type="AlphaFoldDB" id="A0A6J7ZZK3"/>
<reference evidence="2 3" key="1">
    <citation type="submission" date="2020-06" db="EMBL/GenBank/DDBJ databases">
        <authorList>
            <person name="Li R."/>
            <person name="Bekaert M."/>
        </authorList>
    </citation>
    <scope>NUCLEOTIDE SEQUENCE [LARGE SCALE GENOMIC DNA]</scope>
    <source>
        <strain evidence="3">wild</strain>
    </source>
</reference>
<keyword evidence="3" id="KW-1185">Reference proteome</keyword>
<gene>
    <name evidence="2" type="ORF">MCOR_1675</name>
</gene>
<evidence type="ECO:0000313" key="3">
    <source>
        <dbReference type="Proteomes" id="UP000507470"/>
    </source>
</evidence>
<dbReference type="OrthoDB" id="6126810at2759"/>
<accession>A0A6J7ZZK3</accession>